<name>A0A9Q0F770_9ROSI</name>
<dbReference type="EMBL" id="JAKUCV010006748">
    <property type="protein sequence ID" value="KAJ4826091.1"/>
    <property type="molecule type" value="Genomic_DNA"/>
</dbReference>
<keyword evidence="2" id="KW-0012">Acyltransferase</keyword>
<sequence>MPATTESSSLPLTFLDLFWFKIPPVKRIFFYQLTESTPDSFHSVILPRLKKSLSFALGHFLPLSGTLAWPPHASKPFVLYSPGNGSVSLTVAESHADFSRLSGDDQVREAVESHPYIPELAVSDSAAPVIALQITLFPNQGFCIGVCEHQAIVDTKSTIMFIRAWAHICKNMKEEEAGHHQPSLLTELTPVFDREVIQDPEDIASEYLKNWSELKLADLGSNNPKSLKLLPLPGSPPDKVRTTIELSGQDIKRLREKLLESSSLAKDQLSTFVIAFAYTVVCILRAKGLESETRIIVGFPVDCRSRLEPPIPENYFGNCVSIHRVETQAAAFIGAGGLVSGLMEGVEKGRVLEGAKEKLAKFFSGGLVGVEKIGVAGSIQLEVYSSDFGWGRPRKVEITSIDGGGSISMAESRDGSGGGVELGLVLKRHEMELFRSLFQQIEQIFCYEFTELTLDLFRSTILPRLKHSLSFTLLHFLPLAGNLTWPSHASKPFLLYTPGDGVALTVAESDADFHRLSGHNIQGVEESFHYAPELPVTDSAASVLALQITYFPNQGFCIGVSAQHAIFDGKSNLMFLKAWAHLCRQLLEADGHPSLSPELIPCLDRTLVQDPEDLASLHVDRLLMQQKSVGKDSNPKSLKLMPSRLKLDSTDKVRATFRLSGEDIKKIRERVISELDKAPKGNNIPLHFSTFVITYAYTLVCIMRAKGLAANNKKVVVIVPADCRARFEPPLPANYFGNCVIGCHIVTEAKSVLEEKRGLAFLAKELSMGVTMIQKRSAYALAKERLITLDLNHPDVEVFGITGSTRFDIYGTDFGWGRPKKVDAVSTDVAGVISVRESRDGSAGGVEIGVALKEHQMQIFCSLFASGLESQTN</sequence>
<dbReference type="Proteomes" id="UP001141552">
    <property type="component" value="Unassembled WGS sequence"/>
</dbReference>
<dbReference type="GO" id="GO:0016747">
    <property type="term" value="F:acyltransferase activity, transferring groups other than amino-acyl groups"/>
    <property type="evidence" value="ECO:0007669"/>
    <property type="project" value="UniProtKB-ARBA"/>
</dbReference>
<keyword evidence="1" id="KW-0808">Transferase</keyword>
<dbReference type="InterPro" id="IPR051504">
    <property type="entry name" value="Plant_metabolite_acyltrans"/>
</dbReference>
<proteinExistence type="predicted"/>
<dbReference type="Gene3D" id="3.30.559.10">
    <property type="entry name" value="Chloramphenicol acetyltransferase-like domain"/>
    <property type="match status" value="4"/>
</dbReference>
<dbReference type="PANTHER" id="PTHR31625">
    <property type="match status" value="1"/>
</dbReference>
<accession>A0A9Q0F770</accession>
<dbReference type="Pfam" id="PF02458">
    <property type="entry name" value="Transferase"/>
    <property type="match status" value="2"/>
</dbReference>
<evidence type="ECO:0000256" key="1">
    <source>
        <dbReference type="ARBA" id="ARBA00022679"/>
    </source>
</evidence>
<reference evidence="3" key="1">
    <citation type="submission" date="2022-02" db="EMBL/GenBank/DDBJ databases">
        <authorList>
            <person name="Henning P.M."/>
            <person name="McCubbin A.G."/>
            <person name="Shore J.S."/>
        </authorList>
    </citation>
    <scope>NUCLEOTIDE SEQUENCE</scope>
    <source>
        <strain evidence="3">F60SS</strain>
        <tissue evidence="3">Leaves</tissue>
    </source>
</reference>
<evidence type="ECO:0000256" key="2">
    <source>
        <dbReference type="ARBA" id="ARBA00023315"/>
    </source>
</evidence>
<keyword evidence="4" id="KW-1185">Reference proteome</keyword>
<organism evidence="3 4">
    <name type="scientific">Turnera subulata</name>
    <dbReference type="NCBI Taxonomy" id="218843"/>
    <lineage>
        <taxon>Eukaryota</taxon>
        <taxon>Viridiplantae</taxon>
        <taxon>Streptophyta</taxon>
        <taxon>Embryophyta</taxon>
        <taxon>Tracheophyta</taxon>
        <taxon>Spermatophyta</taxon>
        <taxon>Magnoliopsida</taxon>
        <taxon>eudicotyledons</taxon>
        <taxon>Gunneridae</taxon>
        <taxon>Pentapetalae</taxon>
        <taxon>rosids</taxon>
        <taxon>fabids</taxon>
        <taxon>Malpighiales</taxon>
        <taxon>Passifloraceae</taxon>
        <taxon>Turnera</taxon>
    </lineage>
</organism>
<protein>
    <submittedName>
        <fullName evidence="3">Uncharacterized protein</fullName>
    </submittedName>
</protein>
<dbReference type="OrthoDB" id="1862401at2759"/>
<dbReference type="AlphaFoldDB" id="A0A9Q0F770"/>
<dbReference type="InterPro" id="IPR023213">
    <property type="entry name" value="CAT-like_dom_sf"/>
</dbReference>
<dbReference type="SUPFAM" id="SSF52777">
    <property type="entry name" value="CoA-dependent acyltransferases"/>
    <property type="match status" value="1"/>
</dbReference>
<gene>
    <name evidence="3" type="ORF">Tsubulata_015187</name>
</gene>
<evidence type="ECO:0000313" key="4">
    <source>
        <dbReference type="Proteomes" id="UP001141552"/>
    </source>
</evidence>
<reference evidence="3" key="2">
    <citation type="journal article" date="2023" name="Plants (Basel)">
        <title>Annotation of the Turnera subulata (Passifloraceae) Draft Genome Reveals the S-Locus Evolved after the Divergence of Turneroideae from Passifloroideae in a Stepwise Manner.</title>
        <authorList>
            <person name="Henning P.M."/>
            <person name="Roalson E.H."/>
            <person name="Mir W."/>
            <person name="McCubbin A.G."/>
            <person name="Shore J.S."/>
        </authorList>
    </citation>
    <scope>NUCLEOTIDE SEQUENCE</scope>
    <source>
        <strain evidence="3">F60SS</strain>
    </source>
</reference>
<comment type="caution">
    <text evidence="3">The sequence shown here is derived from an EMBL/GenBank/DDBJ whole genome shotgun (WGS) entry which is preliminary data.</text>
</comment>
<evidence type="ECO:0000313" key="3">
    <source>
        <dbReference type="EMBL" id="KAJ4826091.1"/>
    </source>
</evidence>